<evidence type="ECO:0000256" key="1">
    <source>
        <dbReference type="SAM" id="MobiDB-lite"/>
    </source>
</evidence>
<reference evidence="2 3" key="1">
    <citation type="submission" date="2015-04" db="EMBL/GenBank/DDBJ databases">
        <title>Complete genome sequence of Schizopora paradoxa KUC8140, a cosmopolitan wood degrader in East Asia.</title>
        <authorList>
            <consortium name="DOE Joint Genome Institute"/>
            <person name="Min B."/>
            <person name="Park H."/>
            <person name="Jang Y."/>
            <person name="Kim J.-J."/>
            <person name="Kim K.H."/>
            <person name="Pangilinan J."/>
            <person name="Lipzen A."/>
            <person name="Riley R."/>
            <person name="Grigoriev I.V."/>
            <person name="Spatafora J.W."/>
            <person name="Choi I.-G."/>
        </authorList>
    </citation>
    <scope>NUCLEOTIDE SEQUENCE [LARGE SCALE GENOMIC DNA]</scope>
    <source>
        <strain evidence="2 3">KUC8140</strain>
    </source>
</reference>
<name>A0A0H2RWS7_9AGAM</name>
<protein>
    <submittedName>
        <fullName evidence="2">Uncharacterized protein</fullName>
    </submittedName>
</protein>
<evidence type="ECO:0000313" key="2">
    <source>
        <dbReference type="EMBL" id="KLO16299.1"/>
    </source>
</evidence>
<dbReference type="Proteomes" id="UP000053477">
    <property type="component" value="Unassembled WGS sequence"/>
</dbReference>
<sequence>MTPDDTDHSSRSPPTPDSQTHTSSSGDASSLLLGDVSLQRGGSRFSLARVRGLWLKVTPKKFETPTQIASEIRRLRGHAKSTVYQRHKKFSDGDESCPYFEDLVPLCMRLIALSGKDAVTEKLNPSLKEIFRLYAQDPVVYHIFQHCIRENTAKSPEGGYFITPHSKPAELCHRRWSKLLGSCSFESIDRSETKQSNCNALKDSLGITQYLLMAIEFIPYAMTLKVQNEDLELLRQLWDHFLSFVPVSRWMNNVDLCFENIVKSGKPLAYFASPLQLGRIARYLVKKYASTTKGDGIDFILTTFFSKSWSENHDPKNSPYGAKFYCASSSLKLDIVTASKYAMFFLFAGSDKHVERFKRKELPTTAHTGSLTETDTFFRYGTNAHLYKIVNNASMCYLCAAGVLGNGKLEESIHRALVAVVEPHLGSIAEQNSLGNKDYWSLSSSNFDVAHTVDIDRYHKHEMIWFFFENDAFVDVINDRLRFHAYLERPDGICKLTSIPQFQNVSYLRRFRRGSTIFIAADSLPEAIQDTLSEDTTIDTMLLDGKTLTCLRVDNESPVFGCDGHYPILAGVDPETADPLYVAVVRQEVDSPWYFTTAKDGASAVEYTNEVGEKVKTRSFFVLALRHDPIDLPPQDSRHRVGAKDPTGPVYWMEFWPRKDAHYFYDDRLRDDQLLESLLKDLRERKITESILEGFN</sequence>
<gene>
    <name evidence="2" type="ORF">SCHPADRAFT_938063</name>
</gene>
<evidence type="ECO:0000313" key="3">
    <source>
        <dbReference type="Proteomes" id="UP000053477"/>
    </source>
</evidence>
<feature type="compositionally biased region" description="Basic and acidic residues" evidence="1">
    <location>
        <begin position="1"/>
        <end position="10"/>
    </location>
</feature>
<dbReference type="InParanoid" id="A0A0H2RWS7"/>
<accession>A0A0H2RWS7</accession>
<feature type="region of interest" description="Disordered" evidence="1">
    <location>
        <begin position="1"/>
        <end position="29"/>
    </location>
</feature>
<keyword evidence="3" id="KW-1185">Reference proteome</keyword>
<organism evidence="2 3">
    <name type="scientific">Schizopora paradoxa</name>
    <dbReference type="NCBI Taxonomy" id="27342"/>
    <lineage>
        <taxon>Eukaryota</taxon>
        <taxon>Fungi</taxon>
        <taxon>Dikarya</taxon>
        <taxon>Basidiomycota</taxon>
        <taxon>Agaricomycotina</taxon>
        <taxon>Agaricomycetes</taxon>
        <taxon>Hymenochaetales</taxon>
        <taxon>Schizoporaceae</taxon>
        <taxon>Schizopora</taxon>
    </lineage>
</organism>
<proteinExistence type="predicted"/>
<dbReference type="EMBL" id="KQ085918">
    <property type="protein sequence ID" value="KLO16299.1"/>
    <property type="molecule type" value="Genomic_DNA"/>
</dbReference>
<dbReference type="AlphaFoldDB" id="A0A0H2RWS7"/>